<name>A0A2S5TAF6_9GAMM</name>
<dbReference type="EMBL" id="PSNW01000017">
    <property type="protein sequence ID" value="PPE71990.1"/>
    <property type="molecule type" value="Genomic_DNA"/>
</dbReference>
<dbReference type="Proteomes" id="UP000238220">
    <property type="component" value="Unassembled WGS sequence"/>
</dbReference>
<evidence type="ECO:0000313" key="2">
    <source>
        <dbReference type="Proteomes" id="UP000238220"/>
    </source>
</evidence>
<proteinExistence type="predicted"/>
<evidence type="ECO:0000313" key="1">
    <source>
        <dbReference type="EMBL" id="PPE71990.1"/>
    </source>
</evidence>
<gene>
    <name evidence="1" type="ORF">C3942_20845</name>
</gene>
<reference evidence="1 2" key="1">
    <citation type="submission" date="2018-02" db="EMBL/GenBank/DDBJ databases">
        <title>Genome sequencing of Solimonas sp. HR-BB.</title>
        <authorList>
            <person name="Lee Y."/>
            <person name="Jeon C.O."/>
        </authorList>
    </citation>
    <scope>NUCLEOTIDE SEQUENCE [LARGE SCALE GENOMIC DNA]</scope>
    <source>
        <strain evidence="1 2">HR-BB</strain>
    </source>
</reference>
<sequence length="161" mass="17335">MSYMTLLTATQQALIDCLKAEGGRVDSVYDLAAKLGRPYRRVFDQVKKLAAEGYLTLSPGEQGGRRKTGIALAATTAGAPELSFNRIWSAAPEALPETTLIASVLAQPSFEDVLRLVLHYGLPKVRKVFQAMASAGDLQDWSLKESARTLANVEIGLARAA</sequence>
<dbReference type="SUPFAM" id="SSF46785">
    <property type="entry name" value="Winged helix' DNA-binding domain"/>
    <property type="match status" value="1"/>
</dbReference>
<protein>
    <submittedName>
        <fullName evidence="1">Uncharacterized protein</fullName>
    </submittedName>
</protein>
<keyword evidence="2" id="KW-1185">Reference proteome</keyword>
<dbReference type="InterPro" id="IPR036390">
    <property type="entry name" value="WH_DNA-bd_sf"/>
</dbReference>
<comment type="caution">
    <text evidence="1">The sequence shown here is derived from an EMBL/GenBank/DDBJ whole genome shotgun (WGS) entry which is preliminary data.</text>
</comment>
<dbReference type="AlphaFoldDB" id="A0A2S5TAF6"/>
<accession>A0A2S5TAF6</accession>
<organism evidence="1 2">
    <name type="scientific">Solimonas fluminis</name>
    <dbReference type="NCBI Taxonomy" id="2086571"/>
    <lineage>
        <taxon>Bacteria</taxon>
        <taxon>Pseudomonadati</taxon>
        <taxon>Pseudomonadota</taxon>
        <taxon>Gammaproteobacteria</taxon>
        <taxon>Nevskiales</taxon>
        <taxon>Nevskiaceae</taxon>
        <taxon>Solimonas</taxon>
    </lineage>
</organism>